<comment type="caution">
    <text evidence="1">The sequence shown here is derived from an EMBL/GenBank/DDBJ whole genome shotgun (WGS) entry which is preliminary data.</text>
</comment>
<dbReference type="EMBL" id="LAZR01003133">
    <property type="protein sequence ID" value="KKN21596.1"/>
    <property type="molecule type" value="Genomic_DNA"/>
</dbReference>
<dbReference type="AlphaFoldDB" id="A0A0F9R8Q3"/>
<gene>
    <name evidence="1" type="ORF">LCGC14_0923710</name>
</gene>
<name>A0A0F9R8Q3_9ZZZZ</name>
<accession>A0A0F9R8Q3</accession>
<reference evidence="1" key="1">
    <citation type="journal article" date="2015" name="Nature">
        <title>Complex archaea that bridge the gap between prokaryotes and eukaryotes.</title>
        <authorList>
            <person name="Spang A."/>
            <person name="Saw J.H."/>
            <person name="Jorgensen S.L."/>
            <person name="Zaremba-Niedzwiedzka K."/>
            <person name="Martijn J."/>
            <person name="Lind A.E."/>
            <person name="van Eijk R."/>
            <person name="Schleper C."/>
            <person name="Guy L."/>
            <person name="Ettema T.J."/>
        </authorList>
    </citation>
    <scope>NUCLEOTIDE SEQUENCE</scope>
</reference>
<evidence type="ECO:0000313" key="1">
    <source>
        <dbReference type="EMBL" id="KKN21596.1"/>
    </source>
</evidence>
<proteinExistence type="predicted"/>
<sequence length="129" mass="14821">MRKLLPNEQVQGGDVVKTAGFEVTVGKINSQINYGDAIVPDRHVEFVGLDSKTHKAWEREHRVEFFRSGKPDRFEWIKNSLYALGYQDENLYDWFEGEDVIDPGLYHDLDTLNGEFDELFGEADEHATG</sequence>
<protein>
    <submittedName>
        <fullName evidence="1">Uncharacterized protein</fullName>
    </submittedName>
</protein>
<organism evidence="1">
    <name type="scientific">marine sediment metagenome</name>
    <dbReference type="NCBI Taxonomy" id="412755"/>
    <lineage>
        <taxon>unclassified sequences</taxon>
        <taxon>metagenomes</taxon>
        <taxon>ecological metagenomes</taxon>
    </lineage>
</organism>